<dbReference type="Proteomes" id="UP000261811">
    <property type="component" value="Unassembled WGS sequence"/>
</dbReference>
<sequence>MDELGMIVSLLDEEPSAHGERDGRRRLVAATAAATAAGTDASRDRRRRASIRPRFALFGSRFALFGGFGLAGAAAAVAGAVLLSSGTTPRAPDPSGSAGSRLMLAAAESAERQPVRSHGRYWAVMEQRGGRLAEAGKEYDFVRQTGSYDAGPGKQAWYTSRMVSKRYLRPTGMKGARSAHLDSFAWSKTLLAPGSLFQTPVAATSRPGSAPPQVDLRTLPSGAAALRSALVRLIPEDWGNAKVNTTSWLFTNAKLILSGPVGPGTRGAVYRLLAQDPSLKSLGTVKDALGRTGTAFALRADADPTGRDFQGQIIIDTRTGRLLATQDVLLRPRGVWADRKAGDIVNYDAVLSYGWTDGVPDYPSPKTS</sequence>
<name>A0A372JIJ7_9ACTN</name>
<evidence type="ECO:0000313" key="2">
    <source>
        <dbReference type="EMBL" id="RFU39739.1"/>
    </source>
</evidence>
<protein>
    <submittedName>
        <fullName evidence="2">Uncharacterized protein</fullName>
    </submittedName>
</protein>
<dbReference type="RefSeq" id="WP_117359110.1">
    <property type="nucleotide sequence ID" value="NZ_QURH01000326.1"/>
</dbReference>
<feature type="transmembrane region" description="Helical" evidence="1">
    <location>
        <begin position="55"/>
        <end position="83"/>
    </location>
</feature>
<keyword evidence="1" id="KW-1133">Transmembrane helix</keyword>
<organism evidence="2 3">
    <name type="scientific">Actinomadura logoneensis</name>
    <dbReference type="NCBI Taxonomy" id="2293572"/>
    <lineage>
        <taxon>Bacteria</taxon>
        <taxon>Bacillati</taxon>
        <taxon>Actinomycetota</taxon>
        <taxon>Actinomycetes</taxon>
        <taxon>Streptosporangiales</taxon>
        <taxon>Thermomonosporaceae</taxon>
        <taxon>Actinomadura</taxon>
    </lineage>
</organism>
<keyword evidence="3" id="KW-1185">Reference proteome</keyword>
<dbReference type="OrthoDB" id="3822522at2"/>
<keyword evidence="1" id="KW-0472">Membrane</keyword>
<dbReference type="EMBL" id="QURH01000326">
    <property type="protein sequence ID" value="RFU39739.1"/>
    <property type="molecule type" value="Genomic_DNA"/>
</dbReference>
<comment type="caution">
    <text evidence="2">The sequence shown here is derived from an EMBL/GenBank/DDBJ whole genome shotgun (WGS) entry which is preliminary data.</text>
</comment>
<evidence type="ECO:0000256" key="1">
    <source>
        <dbReference type="SAM" id="Phobius"/>
    </source>
</evidence>
<keyword evidence="1" id="KW-0812">Transmembrane</keyword>
<gene>
    <name evidence="2" type="ORF">DZF91_20705</name>
</gene>
<reference evidence="2 3" key="1">
    <citation type="submission" date="2018-08" db="EMBL/GenBank/DDBJ databases">
        <title>Actinomadura jelena sp. nov., a novel Actinomycete isolated from soil in Chad.</title>
        <authorList>
            <person name="Shi L."/>
        </authorList>
    </citation>
    <scope>NUCLEOTIDE SEQUENCE [LARGE SCALE GENOMIC DNA]</scope>
    <source>
        <strain evidence="2 3">NEAU-G17</strain>
    </source>
</reference>
<evidence type="ECO:0000313" key="3">
    <source>
        <dbReference type="Proteomes" id="UP000261811"/>
    </source>
</evidence>
<proteinExistence type="predicted"/>
<accession>A0A372JIJ7</accession>
<dbReference type="AlphaFoldDB" id="A0A372JIJ7"/>